<feature type="transmembrane region" description="Helical" evidence="10">
    <location>
        <begin position="65"/>
        <end position="88"/>
    </location>
</feature>
<proteinExistence type="inferred from homology"/>
<evidence type="ECO:0000256" key="4">
    <source>
        <dbReference type="ARBA" id="ARBA00022475"/>
    </source>
</evidence>
<dbReference type="PANTHER" id="PTHR10791:SF120">
    <property type="entry name" value="BIDIRECTIONAL SUGAR TRANSPORTER SWEET17"/>
    <property type="match status" value="1"/>
</dbReference>
<dbReference type="GO" id="GO:0005886">
    <property type="term" value="C:plasma membrane"/>
    <property type="evidence" value="ECO:0007669"/>
    <property type="project" value="UniProtKB-SubCell"/>
</dbReference>
<evidence type="ECO:0000313" key="12">
    <source>
        <dbReference type="Proteomes" id="UP000026962"/>
    </source>
</evidence>
<keyword evidence="4" id="KW-1003">Cell membrane</keyword>
<dbReference type="InterPro" id="IPR004316">
    <property type="entry name" value="SWEET_rpt"/>
</dbReference>
<reference evidence="11" key="1">
    <citation type="submission" date="2015-04" db="UniProtKB">
        <authorList>
            <consortium name="EnsemblPlants"/>
        </authorList>
    </citation>
    <scope>IDENTIFICATION</scope>
</reference>
<feature type="transmembrane region" description="Helical" evidence="10">
    <location>
        <begin position="6"/>
        <end position="31"/>
    </location>
</feature>
<keyword evidence="7" id="KW-0677">Repeat</keyword>
<feature type="transmembrane region" description="Helical" evidence="10">
    <location>
        <begin position="100"/>
        <end position="122"/>
    </location>
</feature>
<dbReference type="EnsemblPlants" id="OPUNC01G12960.1">
    <property type="protein sequence ID" value="OPUNC01G12960.1"/>
    <property type="gene ID" value="OPUNC01G12960"/>
</dbReference>
<dbReference type="eggNOG" id="KOG1623">
    <property type="taxonomic scope" value="Eukaryota"/>
</dbReference>
<dbReference type="Gramene" id="OPUNC01G12960.1">
    <property type="protein sequence ID" value="OPUNC01G12960.1"/>
    <property type="gene ID" value="OPUNC01G12960"/>
</dbReference>
<keyword evidence="3" id="KW-0813">Transport</keyword>
<keyword evidence="5" id="KW-0762">Sugar transport</keyword>
<evidence type="ECO:0000256" key="3">
    <source>
        <dbReference type="ARBA" id="ARBA00022448"/>
    </source>
</evidence>
<keyword evidence="8 10" id="KW-1133">Transmembrane helix</keyword>
<evidence type="ECO:0000256" key="8">
    <source>
        <dbReference type="ARBA" id="ARBA00022989"/>
    </source>
</evidence>
<protein>
    <recommendedName>
        <fullName evidence="13">Bidirectional sugar transporter SWEET</fullName>
    </recommendedName>
</protein>
<dbReference type="OMA" id="FAANRCK"/>
<dbReference type="PANTHER" id="PTHR10791">
    <property type="entry name" value="RAG1-ACTIVATING PROTEIN 1"/>
    <property type="match status" value="1"/>
</dbReference>
<dbReference type="GO" id="GO:0051119">
    <property type="term" value="F:sugar transmembrane transporter activity"/>
    <property type="evidence" value="ECO:0007669"/>
    <property type="project" value="InterPro"/>
</dbReference>
<evidence type="ECO:0008006" key="13">
    <source>
        <dbReference type="Google" id="ProtNLM"/>
    </source>
</evidence>
<comment type="similarity">
    <text evidence="2">Belongs to the SWEET sugar transporter family.</text>
</comment>
<evidence type="ECO:0000256" key="7">
    <source>
        <dbReference type="ARBA" id="ARBA00022737"/>
    </source>
</evidence>
<evidence type="ECO:0000256" key="10">
    <source>
        <dbReference type="SAM" id="Phobius"/>
    </source>
</evidence>
<sequence length="152" mass="16375">MDYALFIIGVLGNITALSVFLSPIPTFRAILANHNTGEHQPEPYVFILLNALLWLYYGVTKANGLLIATINGFGAVVESIYVAIFLVFAANRCKRLRTAILAAVFDIGISGAVVAATTFAISQLELRVTVIGMICACFNVLMYASPLTAVMK</sequence>
<keyword evidence="12" id="KW-1185">Reference proteome</keyword>
<dbReference type="FunFam" id="1.20.1280.290:FF:000001">
    <property type="entry name" value="Bidirectional sugar transporter SWEET"/>
    <property type="match status" value="1"/>
</dbReference>
<dbReference type="InterPro" id="IPR047664">
    <property type="entry name" value="SWEET"/>
</dbReference>
<accession>A0A0E0JHR0</accession>
<organism evidence="11">
    <name type="scientific">Oryza punctata</name>
    <name type="common">Red rice</name>
    <dbReference type="NCBI Taxonomy" id="4537"/>
    <lineage>
        <taxon>Eukaryota</taxon>
        <taxon>Viridiplantae</taxon>
        <taxon>Streptophyta</taxon>
        <taxon>Embryophyta</taxon>
        <taxon>Tracheophyta</taxon>
        <taxon>Spermatophyta</taxon>
        <taxon>Magnoliopsida</taxon>
        <taxon>Liliopsida</taxon>
        <taxon>Poales</taxon>
        <taxon>Poaceae</taxon>
        <taxon>BOP clade</taxon>
        <taxon>Oryzoideae</taxon>
        <taxon>Oryzeae</taxon>
        <taxon>Oryzinae</taxon>
        <taxon>Oryza</taxon>
    </lineage>
</organism>
<feature type="transmembrane region" description="Helical" evidence="10">
    <location>
        <begin position="43"/>
        <end position="59"/>
    </location>
</feature>
<comment type="subcellular location">
    <subcellularLocation>
        <location evidence="1">Cell membrane</location>
        <topology evidence="1">Multi-pass membrane protein</topology>
    </subcellularLocation>
</comment>
<evidence type="ECO:0000313" key="11">
    <source>
        <dbReference type="EnsemblPlants" id="OPUNC01G12960.1"/>
    </source>
</evidence>
<dbReference type="Pfam" id="PF03083">
    <property type="entry name" value="MtN3_slv"/>
    <property type="match status" value="1"/>
</dbReference>
<evidence type="ECO:0000256" key="5">
    <source>
        <dbReference type="ARBA" id="ARBA00022597"/>
    </source>
</evidence>
<evidence type="ECO:0000256" key="9">
    <source>
        <dbReference type="ARBA" id="ARBA00023136"/>
    </source>
</evidence>
<keyword evidence="6 10" id="KW-0812">Transmembrane</keyword>
<feature type="transmembrane region" description="Helical" evidence="10">
    <location>
        <begin position="128"/>
        <end position="150"/>
    </location>
</feature>
<reference evidence="11" key="2">
    <citation type="submission" date="2018-05" db="EMBL/GenBank/DDBJ databases">
        <title>OpunRS2 (Oryza punctata Reference Sequence Version 2).</title>
        <authorList>
            <person name="Zhang J."/>
            <person name="Kudrna D."/>
            <person name="Lee S."/>
            <person name="Talag J."/>
            <person name="Welchert J."/>
            <person name="Wing R.A."/>
        </authorList>
    </citation>
    <scope>NUCLEOTIDE SEQUENCE [LARGE SCALE GENOMIC DNA]</scope>
</reference>
<dbReference type="HOGENOM" id="CLU_048643_1_2_1"/>
<keyword evidence="9 10" id="KW-0472">Membrane</keyword>
<dbReference type="Gene3D" id="1.20.1280.290">
    <property type="match status" value="1"/>
</dbReference>
<evidence type="ECO:0000256" key="1">
    <source>
        <dbReference type="ARBA" id="ARBA00004651"/>
    </source>
</evidence>
<dbReference type="AlphaFoldDB" id="A0A0E0JHR0"/>
<evidence type="ECO:0000256" key="6">
    <source>
        <dbReference type="ARBA" id="ARBA00022692"/>
    </source>
</evidence>
<name>A0A0E0JHR0_ORYPU</name>
<dbReference type="Proteomes" id="UP000026962">
    <property type="component" value="Chromosome 1"/>
</dbReference>
<evidence type="ECO:0000256" key="2">
    <source>
        <dbReference type="ARBA" id="ARBA00007809"/>
    </source>
</evidence>